<feature type="non-terminal residue" evidence="2">
    <location>
        <position position="127"/>
    </location>
</feature>
<dbReference type="EMBL" id="FOKJ01000011">
    <property type="protein sequence ID" value="SFA98681.1"/>
    <property type="molecule type" value="Genomic_DNA"/>
</dbReference>
<dbReference type="Proteomes" id="UP000198861">
    <property type="component" value="Unassembled WGS sequence"/>
</dbReference>
<sequence>MQQADRPSLAEVFVSIDDPRQAGKVEHDLVEMLVVAVSAVLSGADTFVEIEAWATERLDWLRNYLKLKHGIASHDTFGRLFGLIDPAQFEAAFRRWVGSVVPVLGAQVVAIDGKTSRRSGKVDATPL</sequence>
<dbReference type="InterPro" id="IPR051698">
    <property type="entry name" value="Transposase_11-like"/>
</dbReference>
<comment type="caution">
    <text evidence="2">The sequence shown here is derived from an EMBL/GenBank/DDBJ whole genome shotgun (WGS) entry which is preliminary data.</text>
</comment>
<evidence type="ECO:0000313" key="3">
    <source>
        <dbReference type="Proteomes" id="UP000198861"/>
    </source>
</evidence>
<dbReference type="InterPro" id="IPR047647">
    <property type="entry name" value="ISAs1_transpos"/>
</dbReference>
<gene>
    <name evidence="2" type="ORF">SAMN04244571_01003</name>
</gene>
<organism evidence="2 3">
    <name type="scientific">Azotobacter beijerinckii</name>
    <dbReference type="NCBI Taxonomy" id="170623"/>
    <lineage>
        <taxon>Bacteria</taxon>
        <taxon>Pseudomonadati</taxon>
        <taxon>Pseudomonadota</taxon>
        <taxon>Gammaproteobacteria</taxon>
        <taxon>Pseudomonadales</taxon>
        <taxon>Pseudomonadaceae</taxon>
        <taxon>Azotobacter</taxon>
    </lineage>
</organism>
<dbReference type="InterPro" id="IPR032806">
    <property type="entry name" value="YbfD_N"/>
</dbReference>
<protein>
    <submittedName>
        <fullName evidence="2">Predicted transposase YbfD/YdcC associated with H repeats</fullName>
    </submittedName>
</protein>
<keyword evidence="3" id="KW-1185">Reference proteome</keyword>
<dbReference type="RefSeq" id="WP_141107985.1">
    <property type="nucleotide sequence ID" value="NZ_FOKJ01000011.1"/>
</dbReference>
<dbReference type="PANTHER" id="PTHR30298:SF0">
    <property type="entry name" value="PROTEIN YBFL-RELATED"/>
    <property type="match status" value="1"/>
</dbReference>
<accession>A0A1I0XCH3</accession>
<proteinExistence type="predicted"/>
<evidence type="ECO:0000259" key="1">
    <source>
        <dbReference type="Pfam" id="PF13808"/>
    </source>
</evidence>
<dbReference type="NCBIfam" id="NF033564">
    <property type="entry name" value="transpos_ISAs1"/>
    <property type="match status" value="1"/>
</dbReference>
<feature type="domain" description="H repeat-associated protein N-terminal" evidence="1">
    <location>
        <begin position="11"/>
        <end position="97"/>
    </location>
</feature>
<reference evidence="2 3" key="1">
    <citation type="submission" date="2016-10" db="EMBL/GenBank/DDBJ databases">
        <authorList>
            <person name="Varghese N."/>
            <person name="Submissions S."/>
        </authorList>
    </citation>
    <scope>NUCLEOTIDE SEQUENCE [LARGE SCALE GENOMIC DNA]</scope>
    <source>
        <strain evidence="2 3">DSM 282</strain>
    </source>
</reference>
<evidence type="ECO:0000313" key="2">
    <source>
        <dbReference type="EMBL" id="SFA98681.1"/>
    </source>
</evidence>
<dbReference type="PANTHER" id="PTHR30298">
    <property type="entry name" value="H REPEAT-ASSOCIATED PREDICTED TRANSPOSASE"/>
    <property type="match status" value="1"/>
</dbReference>
<dbReference type="Pfam" id="PF13808">
    <property type="entry name" value="DDE_Tnp_1_assoc"/>
    <property type="match status" value="1"/>
</dbReference>
<name>A0A1I0XCH3_9GAMM</name>